<keyword evidence="10" id="KW-1185">Reference proteome</keyword>
<comment type="similarity">
    <text evidence="2">Belongs to the major facilitator superfamily. Sugar transporter (TC 2.A.1.1) family.</text>
</comment>
<proteinExistence type="inferred from homology"/>
<dbReference type="PANTHER" id="PTHR23500:SF558">
    <property type="entry name" value="HEXOSE CARRIER PROTEIN HEX6-LIKE"/>
    <property type="match status" value="1"/>
</dbReference>
<gene>
    <name evidence="9" type="ORF">H5410_016815</name>
</gene>
<accession>A0A9J5ZYS2</accession>
<dbReference type="GO" id="GO:0016020">
    <property type="term" value="C:membrane"/>
    <property type="evidence" value="ECO:0007669"/>
    <property type="project" value="UniProtKB-SubCell"/>
</dbReference>
<dbReference type="PANTHER" id="PTHR23500">
    <property type="entry name" value="SOLUTE CARRIER FAMILY 2, FACILITATED GLUCOSE TRANSPORTER"/>
    <property type="match status" value="1"/>
</dbReference>
<dbReference type="InterPro" id="IPR045262">
    <property type="entry name" value="STP/PLT_plant"/>
</dbReference>
<name>A0A9J5ZYS2_SOLCO</name>
<dbReference type="Gene3D" id="1.20.1250.20">
    <property type="entry name" value="MFS general substrate transporter like domains"/>
    <property type="match status" value="1"/>
</dbReference>
<reference evidence="9 10" key="1">
    <citation type="submission" date="2020-09" db="EMBL/GenBank/DDBJ databases">
        <title>De no assembly of potato wild relative species, Solanum commersonii.</title>
        <authorList>
            <person name="Cho K."/>
        </authorList>
    </citation>
    <scope>NUCLEOTIDE SEQUENCE [LARGE SCALE GENOMIC DNA]</scope>
    <source>
        <strain evidence="9">LZ3.2</strain>
        <tissue evidence="9">Leaf</tissue>
    </source>
</reference>
<feature type="transmembrane region" description="Helical" evidence="8">
    <location>
        <begin position="68"/>
        <end position="87"/>
    </location>
</feature>
<evidence type="ECO:0000256" key="2">
    <source>
        <dbReference type="ARBA" id="ARBA00010992"/>
    </source>
</evidence>
<dbReference type="Proteomes" id="UP000824120">
    <property type="component" value="Chromosome 3"/>
</dbReference>
<comment type="similarity">
    <text evidence="7">Belongs to the major facilitator superfamily. Phosphate:H(+) symporter (TC 2.A.1.9) family.</text>
</comment>
<dbReference type="Pfam" id="PF00083">
    <property type="entry name" value="Sugar_tr"/>
    <property type="match status" value="1"/>
</dbReference>
<dbReference type="InterPro" id="IPR005828">
    <property type="entry name" value="MFS_sugar_transport-like"/>
</dbReference>
<evidence type="ECO:0000256" key="1">
    <source>
        <dbReference type="ARBA" id="ARBA00004370"/>
    </source>
</evidence>
<evidence type="ECO:0000313" key="9">
    <source>
        <dbReference type="EMBL" id="KAG5616991.1"/>
    </source>
</evidence>
<evidence type="ECO:0000313" key="10">
    <source>
        <dbReference type="Proteomes" id="UP000824120"/>
    </source>
</evidence>
<sequence>MTAFVYFFLPETKNLPIEKIVGENNEVIIKEEEVISMVSFLKKFFPEVYTQMTQVAKISNYYKFDGQLLTSFTSSIYVVGLIASFFASPVTHTFVRRPSIIISGVVFIIDSALGGA</sequence>
<keyword evidence="3" id="KW-0813">Transport</keyword>
<dbReference type="EMBL" id="JACXVP010000003">
    <property type="protein sequence ID" value="KAG5616991.1"/>
    <property type="molecule type" value="Genomic_DNA"/>
</dbReference>
<dbReference type="GO" id="GO:0015144">
    <property type="term" value="F:carbohydrate transmembrane transporter activity"/>
    <property type="evidence" value="ECO:0007669"/>
    <property type="project" value="InterPro"/>
</dbReference>
<comment type="caution">
    <text evidence="9">The sequence shown here is derived from an EMBL/GenBank/DDBJ whole genome shotgun (WGS) entry which is preliminary data.</text>
</comment>
<evidence type="ECO:0000256" key="3">
    <source>
        <dbReference type="ARBA" id="ARBA00022448"/>
    </source>
</evidence>
<dbReference type="OrthoDB" id="1651023at2759"/>
<evidence type="ECO:0000256" key="7">
    <source>
        <dbReference type="ARBA" id="ARBA00044504"/>
    </source>
</evidence>
<comment type="subcellular location">
    <subcellularLocation>
        <location evidence="1">Membrane</location>
    </subcellularLocation>
</comment>
<dbReference type="AlphaFoldDB" id="A0A9J5ZYS2"/>
<keyword evidence="4 8" id="KW-0812">Transmembrane</keyword>
<organism evidence="9 10">
    <name type="scientific">Solanum commersonii</name>
    <name type="common">Commerson's wild potato</name>
    <name type="synonym">Commerson's nightshade</name>
    <dbReference type="NCBI Taxonomy" id="4109"/>
    <lineage>
        <taxon>Eukaryota</taxon>
        <taxon>Viridiplantae</taxon>
        <taxon>Streptophyta</taxon>
        <taxon>Embryophyta</taxon>
        <taxon>Tracheophyta</taxon>
        <taxon>Spermatophyta</taxon>
        <taxon>Magnoliopsida</taxon>
        <taxon>eudicotyledons</taxon>
        <taxon>Gunneridae</taxon>
        <taxon>Pentapetalae</taxon>
        <taxon>asterids</taxon>
        <taxon>lamiids</taxon>
        <taxon>Solanales</taxon>
        <taxon>Solanaceae</taxon>
        <taxon>Solanoideae</taxon>
        <taxon>Solaneae</taxon>
        <taxon>Solanum</taxon>
    </lineage>
</organism>
<evidence type="ECO:0000256" key="6">
    <source>
        <dbReference type="ARBA" id="ARBA00023136"/>
    </source>
</evidence>
<evidence type="ECO:0000256" key="8">
    <source>
        <dbReference type="SAM" id="Phobius"/>
    </source>
</evidence>
<keyword evidence="6 8" id="KW-0472">Membrane</keyword>
<keyword evidence="5 8" id="KW-1133">Transmembrane helix</keyword>
<evidence type="ECO:0000256" key="5">
    <source>
        <dbReference type="ARBA" id="ARBA00022989"/>
    </source>
</evidence>
<protein>
    <submittedName>
        <fullName evidence="9">Uncharacterized protein</fullName>
    </submittedName>
</protein>
<dbReference type="InterPro" id="IPR036259">
    <property type="entry name" value="MFS_trans_sf"/>
</dbReference>
<evidence type="ECO:0000256" key="4">
    <source>
        <dbReference type="ARBA" id="ARBA00022692"/>
    </source>
</evidence>